<sequence length="295" mass="33862">MLTTFPKLPQEQLQQIIQLVKIIAKSVYPNKVICYGYRITIMSDWNCFSEERNQENGVHPTYDLLLIIDEDEKRPEHEIIQAVEQKVTPLDCDVTVVAQSLSAANKALENGNRFISNVYRNGILIYDRDGDPLLVPPMAADMEIVRSKIEADWMRCFDIAQCFHKKAKYCFGNGWYEQGTFDLHQSAQHACMAILRAYSGYRSTTHNLSRLLGLIANFSLQPLAVFPCVTKEETTLFNTLNRAYSDARYNEKYTVPKETAQVLLRRVEELLSIIQKLYEEKLISLKSNQPIVNGK</sequence>
<accession>A0A7K1UEA8</accession>
<dbReference type="Gene3D" id="1.20.120.330">
    <property type="entry name" value="Nucleotidyltransferases domain 2"/>
    <property type="match status" value="1"/>
</dbReference>
<dbReference type="Proteomes" id="UP000461730">
    <property type="component" value="Unassembled WGS sequence"/>
</dbReference>
<protein>
    <submittedName>
        <fullName evidence="2">HEPN domain-containing protein</fullName>
    </submittedName>
</protein>
<comment type="caution">
    <text evidence="2">The sequence shown here is derived from an EMBL/GenBank/DDBJ whole genome shotgun (WGS) entry which is preliminary data.</text>
</comment>
<dbReference type="Pfam" id="PF05168">
    <property type="entry name" value="HEPN"/>
    <property type="match status" value="1"/>
</dbReference>
<dbReference type="SUPFAM" id="SSF81593">
    <property type="entry name" value="Nucleotidyltransferase substrate binding subunit/domain"/>
    <property type="match status" value="1"/>
</dbReference>
<dbReference type="RefSeq" id="WP_157310072.1">
    <property type="nucleotide sequence ID" value="NZ_WRXN01000044.1"/>
</dbReference>
<dbReference type="InterPro" id="IPR007842">
    <property type="entry name" value="HEPN_dom"/>
</dbReference>
<dbReference type="SMART" id="SM00748">
    <property type="entry name" value="HEPN"/>
    <property type="match status" value="1"/>
</dbReference>
<dbReference type="AlphaFoldDB" id="A0A7K1UEA8"/>
<keyword evidence="3" id="KW-1185">Reference proteome</keyword>
<evidence type="ECO:0000313" key="2">
    <source>
        <dbReference type="EMBL" id="MVT12656.1"/>
    </source>
</evidence>
<evidence type="ECO:0000313" key="3">
    <source>
        <dbReference type="Proteomes" id="UP000461730"/>
    </source>
</evidence>
<evidence type="ECO:0000259" key="1">
    <source>
        <dbReference type="PROSITE" id="PS50910"/>
    </source>
</evidence>
<gene>
    <name evidence="2" type="ORF">GO493_30685</name>
</gene>
<organism evidence="2 3">
    <name type="scientific">Chitinophaga tropicalis</name>
    <dbReference type="NCBI Taxonomy" id="2683588"/>
    <lineage>
        <taxon>Bacteria</taxon>
        <taxon>Pseudomonadati</taxon>
        <taxon>Bacteroidota</taxon>
        <taxon>Chitinophagia</taxon>
        <taxon>Chitinophagales</taxon>
        <taxon>Chitinophagaceae</taxon>
        <taxon>Chitinophaga</taxon>
    </lineage>
</organism>
<dbReference type="EMBL" id="WRXN01000044">
    <property type="protein sequence ID" value="MVT12656.1"/>
    <property type="molecule type" value="Genomic_DNA"/>
</dbReference>
<feature type="domain" description="HEPN" evidence="1">
    <location>
        <begin position="157"/>
        <end position="277"/>
    </location>
</feature>
<reference evidence="2 3" key="1">
    <citation type="submission" date="2019-12" db="EMBL/GenBank/DDBJ databases">
        <title>Chitinophaga sp. strain ysch24 (GDMCC 1.1355), whole genome shotgun sequence.</title>
        <authorList>
            <person name="Zhang X."/>
        </authorList>
    </citation>
    <scope>NUCLEOTIDE SEQUENCE [LARGE SCALE GENOMIC DNA]</scope>
    <source>
        <strain evidence="3">ysch24</strain>
    </source>
</reference>
<name>A0A7K1UEA8_9BACT</name>
<dbReference type="PROSITE" id="PS50910">
    <property type="entry name" value="HEPN"/>
    <property type="match status" value="1"/>
</dbReference>
<proteinExistence type="predicted"/>